<evidence type="ECO:0000313" key="2">
    <source>
        <dbReference type="EMBL" id="MDJ1502500.1"/>
    </source>
</evidence>
<dbReference type="InterPro" id="IPR025874">
    <property type="entry name" value="DZR"/>
</dbReference>
<evidence type="ECO:0000313" key="3">
    <source>
        <dbReference type="Proteomes" id="UP001232063"/>
    </source>
</evidence>
<dbReference type="Pfam" id="PF12773">
    <property type="entry name" value="DZR"/>
    <property type="match status" value="1"/>
</dbReference>
<organism evidence="2 3">
    <name type="scientific">Xanthocytophaga agilis</name>
    <dbReference type="NCBI Taxonomy" id="3048010"/>
    <lineage>
        <taxon>Bacteria</taxon>
        <taxon>Pseudomonadati</taxon>
        <taxon>Bacteroidota</taxon>
        <taxon>Cytophagia</taxon>
        <taxon>Cytophagales</taxon>
        <taxon>Rhodocytophagaceae</taxon>
        <taxon>Xanthocytophaga</taxon>
    </lineage>
</organism>
<dbReference type="EMBL" id="JASJOU010000005">
    <property type="protein sequence ID" value="MDJ1502500.1"/>
    <property type="molecule type" value="Genomic_DNA"/>
</dbReference>
<gene>
    <name evidence="2" type="ORF">QNI22_17665</name>
</gene>
<feature type="domain" description="DZANK-type" evidence="1">
    <location>
        <begin position="164"/>
        <end position="217"/>
    </location>
</feature>
<reference evidence="2" key="1">
    <citation type="submission" date="2023-05" db="EMBL/GenBank/DDBJ databases">
        <authorList>
            <person name="Zhang X."/>
        </authorList>
    </citation>
    <scope>NUCLEOTIDE SEQUENCE</scope>
    <source>
        <strain evidence="2">BD1B2-1</strain>
    </source>
</reference>
<dbReference type="Proteomes" id="UP001232063">
    <property type="component" value="Unassembled WGS sequence"/>
</dbReference>
<protein>
    <submittedName>
        <fullName evidence="2">Zinc ribbon domain-containing protein</fullName>
    </submittedName>
</protein>
<comment type="caution">
    <text evidence="2">The sequence shown here is derived from an EMBL/GenBank/DDBJ whole genome shotgun (WGS) entry which is preliminary data.</text>
</comment>
<proteinExistence type="predicted"/>
<evidence type="ECO:0000259" key="1">
    <source>
        <dbReference type="Pfam" id="PF12773"/>
    </source>
</evidence>
<dbReference type="AlphaFoldDB" id="A0AAE3UER0"/>
<accession>A0AAE3UER0</accession>
<name>A0AAE3UER0_9BACT</name>
<sequence>MGKMIQFVRNYDDLSTDKGFQFKFHCDKCGNGHMSHFETNALGMAGSLLNAAGSLFGGIFGQVGDATYQMQRAVGGRAHDEALDKAVQEGKQYFKQCSRCGKWVCPDVCWNHSAGLCEECAPDEKEELAAQQAKATSEQIYQKTREQNYTEHINFKEKTAVMQCTSCNTKLTVTDKFCPGCGTPNSLARPQTENQSRFCSECGAPTQPGQKFCAGCGNKLF</sequence>
<keyword evidence="3" id="KW-1185">Reference proteome</keyword>